<keyword evidence="3" id="KW-1185">Reference proteome</keyword>
<keyword evidence="1" id="KW-0732">Signal</keyword>
<evidence type="ECO:0000313" key="3">
    <source>
        <dbReference type="Proteomes" id="UP000184383"/>
    </source>
</evidence>
<feature type="chain" id="PRO_5013154716" description="Extracellular membrane protein CFEM domain-containing protein" evidence="1">
    <location>
        <begin position="19"/>
        <end position="109"/>
    </location>
</feature>
<gene>
    <name evidence="2" type="ORF">ASPWEDRAFT_25437</name>
</gene>
<proteinExistence type="predicted"/>
<dbReference type="EMBL" id="KV878210">
    <property type="protein sequence ID" value="OJJ39622.1"/>
    <property type="molecule type" value="Genomic_DNA"/>
</dbReference>
<name>A0A1L9RXH2_ASPWE</name>
<accession>A0A1L9RXH2</accession>
<dbReference type="AlphaFoldDB" id="A0A1L9RXH2"/>
<reference evidence="3" key="1">
    <citation type="journal article" date="2017" name="Genome Biol.">
        <title>Comparative genomics reveals high biological diversity and specific adaptations in the industrially and medically important fungal genus Aspergillus.</title>
        <authorList>
            <person name="de Vries R.P."/>
            <person name="Riley R."/>
            <person name="Wiebenga A."/>
            <person name="Aguilar-Osorio G."/>
            <person name="Amillis S."/>
            <person name="Uchima C.A."/>
            <person name="Anderluh G."/>
            <person name="Asadollahi M."/>
            <person name="Askin M."/>
            <person name="Barry K."/>
            <person name="Battaglia E."/>
            <person name="Bayram O."/>
            <person name="Benocci T."/>
            <person name="Braus-Stromeyer S.A."/>
            <person name="Caldana C."/>
            <person name="Canovas D."/>
            <person name="Cerqueira G.C."/>
            <person name="Chen F."/>
            <person name="Chen W."/>
            <person name="Choi C."/>
            <person name="Clum A."/>
            <person name="Dos Santos R.A."/>
            <person name="Damasio A.R."/>
            <person name="Diallinas G."/>
            <person name="Emri T."/>
            <person name="Fekete E."/>
            <person name="Flipphi M."/>
            <person name="Freyberg S."/>
            <person name="Gallo A."/>
            <person name="Gournas C."/>
            <person name="Habgood R."/>
            <person name="Hainaut M."/>
            <person name="Harispe M.L."/>
            <person name="Henrissat B."/>
            <person name="Hilden K.S."/>
            <person name="Hope R."/>
            <person name="Hossain A."/>
            <person name="Karabika E."/>
            <person name="Karaffa L."/>
            <person name="Karanyi Z."/>
            <person name="Krasevec N."/>
            <person name="Kuo A."/>
            <person name="Kusch H."/>
            <person name="LaButti K."/>
            <person name="Lagendijk E.L."/>
            <person name="Lapidus A."/>
            <person name="Levasseur A."/>
            <person name="Lindquist E."/>
            <person name="Lipzen A."/>
            <person name="Logrieco A.F."/>
            <person name="MacCabe A."/>
            <person name="Maekelae M.R."/>
            <person name="Malavazi I."/>
            <person name="Melin P."/>
            <person name="Meyer V."/>
            <person name="Mielnichuk N."/>
            <person name="Miskei M."/>
            <person name="Molnar A.P."/>
            <person name="Mule G."/>
            <person name="Ngan C.Y."/>
            <person name="Orejas M."/>
            <person name="Orosz E."/>
            <person name="Ouedraogo J.P."/>
            <person name="Overkamp K.M."/>
            <person name="Park H.-S."/>
            <person name="Perrone G."/>
            <person name="Piumi F."/>
            <person name="Punt P.J."/>
            <person name="Ram A.F."/>
            <person name="Ramon A."/>
            <person name="Rauscher S."/>
            <person name="Record E."/>
            <person name="Riano-Pachon D.M."/>
            <person name="Robert V."/>
            <person name="Roehrig J."/>
            <person name="Ruller R."/>
            <person name="Salamov A."/>
            <person name="Salih N.S."/>
            <person name="Samson R.A."/>
            <person name="Sandor E."/>
            <person name="Sanguinetti M."/>
            <person name="Schuetze T."/>
            <person name="Sepcic K."/>
            <person name="Shelest E."/>
            <person name="Sherlock G."/>
            <person name="Sophianopoulou V."/>
            <person name="Squina F.M."/>
            <person name="Sun H."/>
            <person name="Susca A."/>
            <person name="Todd R.B."/>
            <person name="Tsang A."/>
            <person name="Unkles S.E."/>
            <person name="van de Wiele N."/>
            <person name="van Rossen-Uffink D."/>
            <person name="Oliveira J.V."/>
            <person name="Vesth T.C."/>
            <person name="Visser J."/>
            <person name="Yu J.-H."/>
            <person name="Zhou M."/>
            <person name="Andersen M.R."/>
            <person name="Archer D.B."/>
            <person name="Baker S.E."/>
            <person name="Benoit I."/>
            <person name="Brakhage A.A."/>
            <person name="Braus G.H."/>
            <person name="Fischer R."/>
            <person name="Frisvad J.C."/>
            <person name="Goldman G.H."/>
            <person name="Houbraken J."/>
            <person name="Oakley B."/>
            <person name="Pocsi I."/>
            <person name="Scazzocchio C."/>
            <person name="Seiboth B."/>
            <person name="vanKuyk P.A."/>
            <person name="Wortman J."/>
            <person name="Dyer P.S."/>
            <person name="Grigoriev I.V."/>
        </authorList>
    </citation>
    <scope>NUCLEOTIDE SEQUENCE [LARGE SCALE GENOMIC DNA]</scope>
    <source>
        <strain evidence="3">DTO 134E9</strain>
    </source>
</reference>
<dbReference type="GeneID" id="63748579"/>
<dbReference type="Proteomes" id="UP000184383">
    <property type="component" value="Unassembled WGS sequence"/>
</dbReference>
<evidence type="ECO:0000256" key="1">
    <source>
        <dbReference type="SAM" id="SignalP"/>
    </source>
</evidence>
<dbReference type="RefSeq" id="XP_040693298.1">
    <property type="nucleotide sequence ID" value="XM_040832731.1"/>
</dbReference>
<feature type="signal peptide" evidence="1">
    <location>
        <begin position="1"/>
        <end position="18"/>
    </location>
</feature>
<organism evidence="2 3">
    <name type="scientific">Aspergillus wentii DTO 134E9</name>
    <dbReference type="NCBI Taxonomy" id="1073089"/>
    <lineage>
        <taxon>Eukaryota</taxon>
        <taxon>Fungi</taxon>
        <taxon>Dikarya</taxon>
        <taxon>Ascomycota</taxon>
        <taxon>Pezizomycotina</taxon>
        <taxon>Eurotiomycetes</taxon>
        <taxon>Eurotiomycetidae</taxon>
        <taxon>Eurotiales</taxon>
        <taxon>Aspergillaceae</taxon>
        <taxon>Aspergillus</taxon>
        <taxon>Aspergillus subgen. Cremei</taxon>
    </lineage>
</organism>
<dbReference type="VEuPathDB" id="FungiDB:ASPWEDRAFT_25437"/>
<evidence type="ECO:0008006" key="4">
    <source>
        <dbReference type="Google" id="ProtNLM"/>
    </source>
</evidence>
<evidence type="ECO:0000313" key="2">
    <source>
        <dbReference type="EMBL" id="OJJ39622.1"/>
    </source>
</evidence>
<protein>
    <recommendedName>
        <fullName evidence="4">Extracellular membrane protein CFEM domain-containing protein</fullName>
    </recommendedName>
</protein>
<sequence>MKVNFAIITVFLVGLTAASPVAAPAPDSVGDLEIRGECHRKDFHCKNWDWGHCKCLDKKNCDFKDPSCKNWDWKHCKCDDKCKKDPSLTSFFRDNPTSKEYTPVILDIM</sequence>